<evidence type="ECO:0000313" key="1">
    <source>
        <dbReference type="EMBL" id="PFX11152.1"/>
    </source>
</evidence>
<organism evidence="1 2">
    <name type="scientific">Stylophora pistillata</name>
    <name type="common">Smooth cauliflower coral</name>
    <dbReference type="NCBI Taxonomy" id="50429"/>
    <lineage>
        <taxon>Eukaryota</taxon>
        <taxon>Metazoa</taxon>
        <taxon>Cnidaria</taxon>
        <taxon>Anthozoa</taxon>
        <taxon>Hexacorallia</taxon>
        <taxon>Scleractinia</taxon>
        <taxon>Astrocoeniina</taxon>
        <taxon>Pocilloporidae</taxon>
        <taxon>Stylophora</taxon>
    </lineage>
</organism>
<dbReference type="NCBIfam" id="TIGR03353">
    <property type="entry name" value="VI_chp_4"/>
    <property type="match status" value="1"/>
</dbReference>
<dbReference type="EMBL" id="LSMT01003476">
    <property type="protein sequence ID" value="PFX11152.1"/>
    <property type="molecule type" value="Genomic_DNA"/>
</dbReference>
<dbReference type="Proteomes" id="UP000225706">
    <property type="component" value="Unassembled WGS sequence"/>
</dbReference>
<dbReference type="PANTHER" id="PTHR35566:SF1">
    <property type="entry name" value="TYPE VI SECRETION SYSTEM BASEPLATE COMPONENT TSSK1"/>
    <property type="match status" value="1"/>
</dbReference>
<dbReference type="InterPro" id="IPR010263">
    <property type="entry name" value="T6SS_TssK"/>
</dbReference>
<dbReference type="AlphaFoldDB" id="A0A2B4R4I7"/>
<reference evidence="2" key="1">
    <citation type="journal article" date="2017" name="bioRxiv">
        <title>Comparative analysis of the genomes of Stylophora pistillata and Acropora digitifera provides evidence for extensive differences between species of corals.</title>
        <authorList>
            <person name="Voolstra C.R."/>
            <person name="Li Y."/>
            <person name="Liew Y.J."/>
            <person name="Baumgarten S."/>
            <person name="Zoccola D."/>
            <person name="Flot J.-F."/>
            <person name="Tambutte S."/>
            <person name="Allemand D."/>
            <person name="Aranda M."/>
        </authorList>
    </citation>
    <scope>NUCLEOTIDE SEQUENCE [LARGE SCALE GENOMIC DNA]</scope>
</reference>
<dbReference type="Pfam" id="PF05936">
    <property type="entry name" value="T6SS_VasE"/>
    <property type="match status" value="1"/>
</dbReference>
<keyword evidence="2" id="KW-1185">Reference proteome</keyword>
<name>A0A2B4R4I7_STYPI</name>
<evidence type="ECO:0000313" key="2">
    <source>
        <dbReference type="Proteomes" id="UP000225706"/>
    </source>
</evidence>
<gene>
    <name evidence="1" type="ORF">AWC38_SpisGene25331</name>
</gene>
<proteinExistence type="predicted"/>
<dbReference type="PANTHER" id="PTHR35566">
    <property type="entry name" value="BLR3599 PROTEIN"/>
    <property type="match status" value="1"/>
</dbReference>
<sequence length="528" mass="58401">MDLARALKASDYGAYVVRHRSEQTEELTYHVRLGAYGDSVAANELARLLREQGGGFQIPQLPGLGSEDSAPLGPPIEVDRISLTADVGANEDTATHVEVVFVYEPKVLGQLMKMSAREYFSQKEQLLNDFPNMFISSRWEIPPGRSVIGEKVDLDGSAIGAIVFADYVTTGDHRIRIGASKRFHIKLGRQGVFPDGLAFQFDGNKESRSLEADLRVHLDDSSKFLTVFLSVPVYAPGMSRSDIEFPRFSSISSETVVDENTGEGDVDVPRLQPNIGLYVGEKLPSQYVGFPIAKVGYESNAYVLRPFEAPSLLLSREGEIFRRIFNLAQRARQKLSFLTERLNSKSQRGLMSSETEDAVCLLSSGLVTLETLLQASHIIPFNLYTWLSSFAGQSSALQTGQVPPNFPAYNHRDALESFNAVADFIEEMLDRIQEGYAVVPFEIEGREFNLNLEKDWIGHRLILGVKAPAGLALEDLSNWTLQAVIASQEVVASVRDRRVRGAKRRLIEGDSALKLMPAKGMVLAEVTV</sequence>
<feature type="non-terminal residue" evidence="1">
    <location>
        <position position="528"/>
    </location>
</feature>
<accession>A0A2B4R4I7</accession>
<protein>
    <submittedName>
        <fullName evidence="1">Uncharacterized protein</fullName>
    </submittedName>
</protein>
<comment type="caution">
    <text evidence="1">The sequence shown here is derived from an EMBL/GenBank/DDBJ whole genome shotgun (WGS) entry which is preliminary data.</text>
</comment>